<dbReference type="Proteomes" id="UP000712080">
    <property type="component" value="Unassembled WGS sequence"/>
</dbReference>
<dbReference type="AlphaFoldDB" id="A0A972JJY3"/>
<dbReference type="RefSeq" id="WP_169527682.1">
    <property type="nucleotide sequence ID" value="NZ_JAAMPU010000106.1"/>
</dbReference>
<evidence type="ECO:0000313" key="3">
    <source>
        <dbReference type="EMBL" id="NMH28572.1"/>
    </source>
</evidence>
<keyword evidence="1" id="KW-1133">Transmembrane helix</keyword>
<feature type="transmembrane region" description="Helical" evidence="1">
    <location>
        <begin position="44"/>
        <end position="67"/>
    </location>
</feature>
<organism evidence="3 4">
    <name type="scientific">Flavobacterium silvaticum</name>
    <dbReference type="NCBI Taxonomy" id="1852020"/>
    <lineage>
        <taxon>Bacteria</taxon>
        <taxon>Pseudomonadati</taxon>
        <taxon>Bacteroidota</taxon>
        <taxon>Flavobacteriia</taxon>
        <taxon>Flavobacteriales</taxon>
        <taxon>Flavobacteriaceae</taxon>
        <taxon>Flavobacterium</taxon>
    </lineage>
</organism>
<keyword evidence="1" id="KW-0812">Transmembrane</keyword>
<keyword evidence="1" id="KW-0472">Membrane</keyword>
<proteinExistence type="predicted"/>
<evidence type="ECO:0000313" key="4">
    <source>
        <dbReference type="Proteomes" id="UP000712080"/>
    </source>
</evidence>
<feature type="domain" description="Bacterial Pleckstrin homology" evidence="2">
    <location>
        <begin position="65"/>
        <end position="164"/>
    </location>
</feature>
<dbReference type="Pfam" id="PF10882">
    <property type="entry name" value="bPH_5"/>
    <property type="match status" value="1"/>
</dbReference>
<protein>
    <recommendedName>
        <fullName evidence="2">Bacterial Pleckstrin homology domain-containing protein</fullName>
    </recommendedName>
</protein>
<evidence type="ECO:0000256" key="1">
    <source>
        <dbReference type="SAM" id="Phobius"/>
    </source>
</evidence>
<comment type="caution">
    <text evidence="3">The sequence shown here is derived from an EMBL/GenBank/DDBJ whole genome shotgun (WGS) entry which is preliminary data.</text>
</comment>
<dbReference type="InterPro" id="IPR027783">
    <property type="entry name" value="Bacterial_PH-related"/>
</dbReference>
<reference evidence="3" key="1">
    <citation type="submission" date="2020-02" db="EMBL/GenBank/DDBJ databases">
        <title>Flavobacterium sp. genome.</title>
        <authorList>
            <person name="Jung H.S."/>
            <person name="Baek J.H."/>
            <person name="Jeon C.O."/>
        </authorList>
    </citation>
    <scope>NUCLEOTIDE SEQUENCE</scope>
    <source>
        <strain evidence="3">SE-s28</strain>
    </source>
</reference>
<accession>A0A972JJY3</accession>
<name>A0A972JJY3_9FLAO</name>
<feature type="transmembrane region" description="Helical" evidence="1">
    <location>
        <begin position="12"/>
        <end position="32"/>
    </location>
</feature>
<keyword evidence="4" id="KW-1185">Reference proteome</keyword>
<dbReference type="EMBL" id="JAAMPU010000106">
    <property type="protein sequence ID" value="NMH28572.1"/>
    <property type="molecule type" value="Genomic_DNA"/>
</dbReference>
<evidence type="ECO:0000259" key="2">
    <source>
        <dbReference type="Pfam" id="PF10882"/>
    </source>
</evidence>
<gene>
    <name evidence="3" type="ORF">G6047_11060</name>
</gene>
<sequence>MKRFDVAPLDKMSRIISFGIGILFLSILGTIWLAPDEAKNAVRLYPTIMLVVIFGIAYGLKPSAYVISADKLLVKRPAWNDAEFRLSDISSIVRIESVPNKGLIRTLGCGGLFGYYGYFSNHDYGSMTWYLTRRKNVLMLEVKSEKVLVSPKDTDAFLSELRNKIDGLNLA</sequence>